<organism evidence="2 3">
    <name type="scientific">Candidatus Magasanikbacteria bacterium GW2011_GWC2_41_17</name>
    <dbReference type="NCBI Taxonomy" id="1619048"/>
    <lineage>
        <taxon>Bacteria</taxon>
        <taxon>Candidatus Magasanikiibacteriota</taxon>
    </lineage>
</organism>
<gene>
    <name evidence="2" type="ORF">UU49_C0002G0035</name>
</gene>
<reference evidence="2 3" key="1">
    <citation type="journal article" date="2015" name="Nature">
        <title>rRNA introns, odd ribosomes, and small enigmatic genomes across a large radiation of phyla.</title>
        <authorList>
            <person name="Brown C.T."/>
            <person name="Hug L.A."/>
            <person name="Thomas B.C."/>
            <person name="Sharon I."/>
            <person name="Castelle C.J."/>
            <person name="Singh A."/>
            <person name="Wilkins M.J."/>
            <person name="Williams K.H."/>
            <person name="Banfield J.F."/>
        </authorList>
    </citation>
    <scope>NUCLEOTIDE SEQUENCE [LARGE SCALE GENOMIC DNA]</scope>
</reference>
<dbReference type="STRING" id="1619048.UU49_C0002G0035"/>
<dbReference type="AlphaFoldDB" id="A0A0G0VJY3"/>
<evidence type="ECO:0000313" key="3">
    <source>
        <dbReference type="Proteomes" id="UP000034108"/>
    </source>
</evidence>
<name>A0A0G0VJY3_9BACT</name>
<accession>A0A0G0VJY3</accession>
<dbReference type="InterPro" id="IPR014710">
    <property type="entry name" value="RmlC-like_jellyroll"/>
</dbReference>
<protein>
    <submittedName>
        <fullName evidence="2">Cupin 2 conserved barrel domain protein</fullName>
    </submittedName>
</protein>
<dbReference type="EMBL" id="LCAV01000002">
    <property type="protein sequence ID" value="KKR99921.1"/>
    <property type="molecule type" value="Genomic_DNA"/>
</dbReference>
<dbReference type="InterPro" id="IPR013096">
    <property type="entry name" value="Cupin_2"/>
</dbReference>
<dbReference type="Gene3D" id="2.60.120.10">
    <property type="entry name" value="Jelly Rolls"/>
    <property type="match status" value="1"/>
</dbReference>
<proteinExistence type="predicted"/>
<dbReference type="SUPFAM" id="SSF51182">
    <property type="entry name" value="RmlC-like cupins"/>
    <property type="match status" value="1"/>
</dbReference>
<dbReference type="PANTHER" id="PTHR37694:SF1">
    <property type="entry name" value="SLR8022 PROTEIN"/>
    <property type="match status" value="1"/>
</dbReference>
<sequence>MKNLLPLVPKQIIKEIEYQSDSIISKVLLQSEKLNLTLFAMAAGQEFSPHTTTREVIVHILEGKGDFMLGDVWHKFGPGDYFYMPEKLLHAIKAKSNFKFLLYLY</sequence>
<evidence type="ECO:0000259" key="1">
    <source>
        <dbReference type="Pfam" id="PF07883"/>
    </source>
</evidence>
<dbReference type="CDD" id="cd02230">
    <property type="entry name" value="cupin_HP0902-like"/>
    <property type="match status" value="1"/>
</dbReference>
<feature type="domain" description="Cupin type-2" evidence="1">
    <location>
        <begin position="38"/>
        <end position="97"/>
    </location>
</feature>
<dbReference type="Pfam" id="PF07883">
    <property type="entry name" value="Cupin_2"/>
    <property type="match status" value="1"/>
</dbReference>
<dbReference type="InterPro" id="IPR011051">
    <property type="entry name" value="RmlC_Cupin_sf"/>
</dbReference>
<dbReference type="PANTHER" id="PTHR37694">
    <property type="entry name" value="SLR8022 PROTEIN"/>
    <property type="match status" value="1"/>
</dbReference>
<comment type="caution">
    <text evidence="2">The sequence shown here is derived from an EMBL/GenBank/DDBJ whole genome shotgun (WGS) entry which is preliminary data.</text>
</comment>
<dbReference type="Proteomes" id="UP000034108">
    <property type="component" value="Unassembled WGS sequence"/>
</dbReference>
<evidence type="ECO:0000313" key="2">
    <source>
        <dbReference type="EMBL" id="KKR99921.1"/>
    </source>
</evidence>